<organism evidence="1 2">
    <name type="scientific">Candidatus Giovannonibacteria bacterium GW2011_GWB1_44_23</name>
    <dbReference type="NCBI Taxonomy" id="1618652"/>
    <lineage>
        <taxon>Bacteria</taxon>
        <taxon>Candidatus Giovannoniibacteriota</taxon>
    </lineage>
</organism>
<evidence type="ECO:0000313" key="2">
    <source>
        <dbReference type="Proteomes" id="UP000033977"/>
    </source>
</evidence>
<dbReference type="Proteomes" id="UP000033977">
    <property type="component" value="Unassembled WGS sequence"/>
</dbReference>
<evidence type="ECO:0000313" key="1">
    <source>
        <dbReference type="EMBL" id="KKT56120.1"/>
    </source>
</evidence>
<dbReference type="AlphaFoldDB" id="A0A0G1IA82"/>
<gene>
    <name evidence="1" type="ORF">UW49_C0018G0027</name>
</gene>
<reference evidence="1 2" key="1">
    <citation type="journal article" date="2015" name="Nature">
        <title>rRNA introns, odd ribosomes, and small enigmatic genomes across a large radiation of phyla.</title>
        <authorList>
            <person name="Brown C.T."/>
            <person name="Hug L.A."/>
            <person name="Thomas B.C."/>
            <person name="Sharon I."/>
            <person name="Castelle C.J."/>
            <person name="Singh A."/>
            <person name="Wilkins M.J."/>
            <person name="Williams K.H."/>
            <person name="Banfield J.F."/>
        </authorList>
    </citation>
    <scope>NUCLEOTIDE SEQUENCE [LARGE SCALE GENOMIC DNA]</scope>
</reference>
<name>A0A0G1IA82_9BACT</name>
<dbReference type="EMBL" id="LCIN01000018">
    <property type="protein sequence ID" value="KKT56120.1"/>
    <property type="molecule type" value="Genomic_DNA"/>
</dbReference>
<sequence>MENKFEAREKIPEISKEALENIKSEVTNQPLEYRDFSIENISYTFIPCPSKNDEGETNGQPAEYNAQLNEWAIYIWEDLLEKIQKVLLFHEIIEIYFKEKYDMETTPAHNATLPYEEQFRKEILSEDEERAIQKLRNKYSI</sequence>
<accession>A0A0G1IA82</accession>
<protein>
    <submittedName>
        <fullName evidence="1">Uncharacterized protein</fullName>
    </submittedName>
</protein>
<comment type="caution">
    <text evidence="1">The sequence shown here is derived from an EMBL/GenBank/DDBJ whole genome shotgun (WGS) entry which is preliminary data.</text>
</comment>
<proteinExistence type="predicted"/>